<keyword evidence="2 3" id="KW-0040">ANK repeat</keyword>
<sequence length="542" mass="61900">MERGEKLKSLRAAVNWKIVKKRRDLLDQLYDLTSDWEVQLPNLRDIFQPEEIDWLLSEAANELNNNNQLRFIKFVASTGYKFGEDRELQRLHRTSAVHLAVKDPNNRNLLPSLFQIYSNVNCVDESGLTHFHVACEFGLDDVVKKFLDLGEDPNYRWPASGDAPLHLAVESGNTELVDLILSHGVDPNLTDQDESGNTPLHEALANDNIEVAKVLLRRGANPNLINEEGKTPLHIICKRASRQEELLAIFPRLAQLDVMDTLGRTPLRWAVENLVPRVVNILLDHGADLSSFVFPTASDFDERFDRRAFSSIYTNFKLRMASSLLVIAENLENRGYEFNRSEALTIMRFFAKHDLFEKPSNLDEFWYNNKEFVRITGRVHPVALNNRRLSYMQLFPKRAVKIRWSAPGRETPLLRASDQSFWLRRSRREILRARPESQYPRAGNGRDSPLHLAVMFDRKKITEMLLRSGADPTLVNAAGLTPVDIICKGHRDDIDSVKMMFELGNEKISTVAGPSARVKSAVSNRLVNLAKNTAEKMRPIKN</sequence>
<dbReference type="PROSITE" id="PS50297">
    <property type="entry name" value="ANK_REP_REGION"/>
    <property type="match status" value="4"/>
</dbReference>
<dbReference type="InterPro" id="IPR036770">
    <property type="entry name" value="Ankyrin_rpt-contain_sf"/>
</dbReference>
<dbReference type="OrthoDB" id="539213at2759"/>
<dbReference type="SMART" id="SM00248">
    <property type="entry name" value="ANK"/>
    <property type="match status" value="8"/>
</dbReference>
<dbReference type="PANTHER" id="PTHR46680:SF3">
    <property type="entry name" value="NF-KAPPA-B INHIBITOR CACTUS"/>
    <property type="match status" value="1"/>
</dbReference>
<feature type="repeat" description="ANK" evidence="3">
    <location>
        <begin position="262"/>
        <end position="290"/>
    </location>
</feature>
<dbReference type="EMBL" id="CADCXV010001347">
    <property type="protein sequence ID" value="CAB0043772.1"/>
    <property type="molecule type" value="Genomic_DNA"/>
</dbReference>
<evidence type="ECO:0000313" key="4">
    <source>
        <dbReference type="EMBL" id="CAB0043772.1"/>
    </source>
</evidence>
<dbReference type="Pfam" id="PF00023">
    <property type="entry name" value="Ank"/>
    <property type="match status" value="2"/>
</dbReference>
<reference evidence="4 5" key="1">
    <citation type="submission" date="2020-02" db="EMBL/GenBank/DDBJ databases">
        <authorList>
            <person name="Ferguson B K."/>
        </authorList>
    </citation>
    <scope>NUCLEOTIDE SEQUENCE [LARGE SCALE GENOMIC DNA]</scope>
</reference>
<dbReference type="Proteomes" id="UP000479190">
    <property type="component" value="Unassembled WGS sequence"/>
</dbReference>
<accession>A0A6H5J334</accession>
<evidence type="ECO:0000256" key="3">
    <source>
        <dbReference type="PROSITE-ProRule" id="PRU00023"/>
    </source>
</evidence>
<proteinExistence type="predicted"/>
<dbReference type="AlphaFoldDB" id="A0A6H5J334"/>
<dbReference type="InterPro" id="IPR002110">
    <property type="entry name" value="Ankyrin_rpt"/>
</dbReference>
<dbReference type="PANTHER" id="PTHR46680">
    <property type="entry name" value="NF-KAPPA-B INHIBITOR ALPHA"/>
    <property type="match status" value="1"/>
</dbReference>
<protein>
    <submittedName>
        <fullName evidence="4">Uncharacterized protein</fullName>
    </submittedName>
</protein>
<feature type="repeat" description="ANK" evidence="3">
    <location>
        <begin position="160"/>
        <end position="192"/>
    </location>
</feature>
<keyword evidence="1" id="KW-0677">Repeat</keyword>
<dbReference type="PRINTS" id="PR01415">
    <property type="entry name" value="ANKYRIN"/>
</dbReference>
<evidence type="ECO:0000256" key="1">
    <source>
        <dbReference type="ARBA" id="ARBA00022737"/>
    </source>
</evidence>
<dbReference type="Pfam" id="PF12796">
    <property type="entry name" value="Ank_2"/>
    <property type="match status" value="1"/>
</dbReference>
<dbReference type="SUPFAM" id="SSF48403">
    <property type="entry name" value="Ankyrin repeat"/>
    <property type="match status" value="1"/>
</dbReference>
<keyword evidence="5" id="KW-1185">Reference proteome</keyword>
<evidence type="ECO:0000256" key="2">
    <source>
        <dbReference type="ARBA" id="ARBA00023043"/>
    </source>
</evidence>
<organism evidence="4 5">
    <name type="scientific">Trichogramma brassicae</name>
    <dbReference type="NCBI Taxonomy" id="86971"/>
    <lineage>
        <taxon>Eukaryota</taxon>
        <taxon>Metazoa</taxon>
        <taxon>Ecdysozoa</taxon>
        <taxon>Arthropoda</taxon>
        <taxon>Hexapoda</taxon>
        <taxon>Insecta</taxon>
        <taxon>Pterygota</taxon>
        <taxon>Neoptera</taxon>
        <taxon>Endopterygota</taxon>
        <taxon>Hymenoptera</taxon>
        <taxon>Apocrita</taxon>
        <taxon>Proctotrupomorpha</taxon>
        <taxon>Chalcidoidea</taxon>
        <taxon>Trichogrammatidae</taxon>
        <taxon>Trichogramma</taxon>
    </lineage>
</organism>
<evidence type="ECO:0000313" key="5">
    <source>
        <dbReference type="Proteomes" id="UP000479190"/>
    </source>
</evidence>
<name>A0A6H5J334_9HYME</name>
<feature type="repeat" description="ANK" evidence="3">
    <location>
        <begin position="195"/>
        <end position="227"/>
    </location>
</feature>
<dbReference type="PROSITE" id="PS50088">
    <property type="entry name" value="ANK_REPEAT"/>
    <property type="match status" value="4"/>
</dbReference>
<feature type="repeat" description="ANK" evidence="3">
    <location>
        <begin position="445"/>
        <end position="477"/>
    </location>
</feature>
<dbReference type="Gene3D" id="1.25.40.20">
    <property type="entry name" value="Ankyrin repeat-containing domain"/>
    <property type="match status" value="2"/>
</dbReference>
<gene>
    <name evidence="4" type="ORF">TBRA_LOCUS15360</name>
</gene>
<dbReference type="InterPro" id="IPR051070">
    <property type="entry name" value="NF-kappa-B_inhibitor"/>
</dbReference>